<evidence type="ECO:0000256" key="1">
    <source>
        <dbReference type="ARBA" id="ARBA00004236"/>
    </source>
</evidence>
<evidence type="ECO:0000259" key="6">
    <source>
        <dbReference type="SMART" id="SM01055"/>
    </source>
</evidence>
<gene>
    <name evidence="7" type="ORF">DPX16_12730</name>
</gene>
<dbReference type="GO" id="GO:0005886">
    <property type="term" value="C:plasma membrane"/>
    <property type="evidence" value="ECO:0007669"/>
    <property type="project" value="UniProtKB-SubCell"/>
</dbReference>
<dbReference type="GO" id="GO:0007155">
    <property type="term" value="P:cell adhesion"/>
    <property type="evidence" value="ECO:0007669"/>
    <property type="project" value="UniProtKB-KW"/>
</dbReference>
<evidence type="ECO:0000256" key="5">
    <source>
        <dbReference type="ARBA" id="ARBA00023180"/>
    </source>
</evidence>
<accession>A0A3N0XTJ3</accession>
<protein>
    <submittedName>
        <fullName evidence="7">Cadherin-1</fullName>
    </submittedName>
</protein>
<organism evidence="7 8">
    <name type="scientific">Anabarilius grahami</name>
    <name type="common">Kanglang fish</name>
    <name type="synonym">Barilius grahami</name>
    <dbReference type="NCBI Taxonomy" id="495550"/>
    <lineage>
        <taxon>Eukaryota</taxon>
        <taxon>Metazoa</taxon>
        <taxon>Chordata</taxon>
        <taxon>Craniata</taxon>
        <taxon>Vertebrata</taxon>
        <taxon>Euteleostomi</taxon>
        <taxon>Actinopterygii</taxon>
        <taxon>Neopterygii</taxon>
        <taxon>Teleostei</taxon>
        <taxon>Ostariophysi</taxon>
        <taxon>Cypriniformes</taxon>
        <taxon>Xenocyprididae</taxon>
        <taxon>Xenocypridinae</taxon>
        <taxon>Xenocypridinae incertae sedis</taxon>
        <taxon>Anabarilius</taxon>
    </lineage>
</organism>
<feature type="domain" description="Cadherin prodomain" evidence="6">
    <location>
        <begin position="17"/>
        <end position="89"/>
    </location>
</feature>
<evidence type="ECO:0000256" key="4">
    <source>
        <dbReference type="ARBA" id="ARBA00023136"/>
    </source>
</evidence>
<sequence>MGEVIWLLTSEPNYLLKTIFLNLRLLRVTFSNCDGRTRTLFHSVDKRFDVDTDGTVTLKRQVTLHEGHMVFSVHAWDSSGKKHTVSVRVERVHHHEDHHMDTVMNISSPQDTAIVEKSLGFRIPKETR</sequence>
<evidence type="ECO:0000313" key="7">
    <source>
        <dbReference type="EMBL" id="ROJ36105.1"/>
    </source>
</evidence>
<proteinExistence type="predicted"/>
<evidence type="ECO:0000313" key="8">
    <source>
        <dbReference type="Proteomes" id="UP000281406"/>
    </source>
</evidence>
<dbReference type="EMBL" id="RJVU01061435">
    <property type="protein sequence ID" value="ROJ36105.1"/>
    <property type="molecule type" value="Genomic_DNA"/>
</dbReference>
<keyword evidence="5" id="KW-0325">Glycoprotein</keyword>
<dbReference type="Proteomes" id="UP000281406">
    <property type="component" value="Unassembled WGS sequence"/>
</dbReference>
<dbReference type="InterPro" id="IPR015919">
    <property type="entry name" value="Cadherin-like_sf"/>
</dbReference>
<dbReference type="GO" id="GO:0005509">
    <property type="term" value="F:calcium ion binding"/>
    <property type="evidence" value="ECO:0007669"/>
    <property type="project" value="InterPro"/>
</dbReference>
<keyword evidence="4" id="KW-0472">Membrane</keyword>
<dbReference type="Gene3D" id="2.60.40.60">
    <property type="entry name" value="Cadherins"/>
    <property type="match status" value="1"/>
</dbReference>
<keyword evidence="3" id="KW-0130">Cell adhesion</keyword>
<dbReference type="AlphaFoldDB" id="A0A3N0XTJ3"/>
<dbReference type="FunFam" id="2.60.40.60:FF:000191">
    <property type="entry name" value="Cadherin 1"/>
    <property type="match status" value="1"/>
</dbReference>
<keyword evidence="2" id="KW-1003">Cell membrane</keyword>
<name>A0A3N0XTJ3_ANAGA</name>
<reference evidence="7 8" key="1">
    <citation type="submission" date="2018-10" db="EMBL/GenBank/DDBJ databases">
        <title>Genome assembly for a Yunnan-Guizhou Plateau 3E fish, Anabarilius grahami (Regan), and its evolutionary and genetic applications.</title>
        <authorList>
            <person name="Jiang W."/>
        </authorList>
    </citation>
    <scope>NUCLEOTIDE SEQUENCE [LARGE SCALE GENOMIC DNA]</scope>
    <source>
        <strain evidence="7">AG-KIZ</strain>
        <tissue evidence="7">Muscle</tissue>
    </source>
</reference>
<comment type="subcellular location">
    <subcellularLocation>
        <location evidence="1">Cell membrane</location>
    </subcellularLocation>
</comment>
<dbReference type="SUPFAM" id="SSF49313">
    <property type="entry name" value="Cadherin-like"/>
    <property type="match status" value="1"/>
</dbReference>
<dbReference type="SMART" id="SM01055">
    <property type="entry name" value="Cadherin_pro"/>
    <property type="match status" value="1"/>
</dbReference>
<dbReference type="Pfam" id="PF08758">
    <property type="entry name" value="Cadherin_pro"/>
    <property type="match status" value="1"/>
</dbReference>
<dbReference type="OrthoDB" id="8939166at2759"/>
<evidence type="ECO:0000256" key="2">
    <source>
        <dbReference type="ARBA" id="ARBA00022475"/>
    </source>
</evidence>
<dbReference type="InterPro" id="IPR014868">
    <property type="entry name" value="Cadherin_pro_dom"/>
</dbReference>
<keyword evidence="8" id="KW-1185">Reference proteome</keyword>
<comment type="caution">
    <text evidence="7">The sequence shown here is derived from an EMBL/GenBank/DDBJ whole genome shotgun (WGS) entry which is preliminary data.</text>
</comment>
<evidence type="ECO:0000256" key="3">
    <source>
        <dbReference type="ARBA" id="ARBA00022889"/>
    </source>
</evidence>